<dbReference type="Proteomes" id="UP001600165">
    <property type="component" value="Unassembled WGS sequence"/>
</dbReference>
<sequence length="102" mass="12195">MVIEWLKFRVPAEQRERYVQIDAEVWTLALEKYEGFLGKEVWISPDDTSELILVIRWASREQWKAIAAVELDKITQTFDQSLGFAYEMLESKEYQVRRFANF</sequence>
<organism evidence="2 3">
    <name type="scientific">Almyronema epifaneia S1</name>
    <dbReference type="NCBI Taxonomy" id="2991925"/>
    <lineage>
        <taxon>Bacteria</taxon>
        <taxon>Bacillati</taxon>
        <taxon>Cyanobacteriota</taxon>
        <taxon>Cyanophyceae</taxon>
        <taxon>Nodosilineales</taxon>
        <taxon>Nodosilineaceae</taxon>
        <taxon>Almyronema</taxon>
        <taxon>Almyronema epifaneia</taxon>
    </lineage>
</organism>
<dbReference type="Gene3D" id="3.30.70.100">
    <property type="match status" value="1"/>
</dbReference>
<protein>
    <submittedName>
        <fullName evidence="2">TIGR03792 family protein</fullName>
    </submittedName>
</protein>
<proteinExistence type="predicted"/>
<dbReference type="InterPro" id="IPR022512">
    <property type="entry name" value="CHP03792"/>
</dbReference>
<gene>
    <name evidence="2" type="ORF">ACFVKH_08965</name>
</gene>
<dbReference type="EMBL" id="JBHZOL010000065">
    <property type="protein sequence ID" value="MFE4106404.1"/>
    <property type="molecule type" value="Genomic_DNA"/>
</dbReference>
<dbReference type="SUPFAM" id="SSF54909">
    <property type="entry name" value="Dimeric alpha+beta barrel"/>
    <property type="match status" value="1"/>
</dbReference>
<dbReference type="InterPro" id="IPR007138">
    <property type="entry name" value="ABM_dom"/>
</dbReference>
<evidence type="ECO:0000259" key="1">
    <source>
        <dbReference type="Pfam" id="PF03992"/>
    </source>
</evidence>
<keyword evidence="3" id="KW-1185">Reference proteome</keyword>
<feature type="domain" description="ABM" evidence="1">
    <location>
        <begin position="1"/>
        <end position="65"/>
    </location>
</feature>
<dbReference type="RefSeq" id="WP_377964124.1">
    <property type="nucleotide sequence ID" value="NZ_JBHZOL010000065.1"/>
</dbReference>
<dbReference type="Pfam" id="PF03992">
    <property type="entry name" value="ABM"/>
    <property type="match status" value="1"/>
</dbReference>
<reference evidence="2 3" key="1">
    <citation type="submission" date="2024-10" db="EMBL/GenBank/DDBJ databases">
        <authorList>
            <person name="Ratan Roy A."/>
            <person name="Morales Sandoval P.H."/>
            <person name="De Los Santos Villalobos S."/>
            <person name="Chakraborty S."/>
            <person name="Mukherjee J."/>
        </authorList>
    </citation>
    <scope>NUCLEOTIDE SEQUENCE [LARGE SCALE GENOMIC DNA]</scope>
    <source>
        <strain evidence="2 3">S1</strain>
    </source>
</reference>
<evidence type="ECO:0000313" key="2">
    <source>
        <dbReference type="EMBL" id="MFE4106404.1"/>
    </source>
</evidence>
<comment type="caution">
    <text evidence="2">The sequence shown here is derived from an EMBL/GenBank/DDBJ whole genome shotgun (WGS) entry which is preliminary data.</text>
</comment>
<evidence type="ECO:0000313" key="3">
    <source>
        <dbReference type="Proteomes" id="UP001600165"/>
    </source>
</evidence>
<dbReference type="InterPro" id="IPR011008">
    <property type="entry name" value="Dimeric_a/b-barrel"/>
</dbReference>
<dbReference type="NCBIfam" id="TIGR03792">
    <property type="entry name" value="TIGR03792 family protein"/>
    <property type="match status" value="1"/>
</dbReference>
<accession>A0ABW6IGA2</accession>
<name>A0ABW6IGA2_9CYAN</name>